<evidence type="ECO:0000256" key="3">
    <source>
        <dbReference type="ARBA" id="ARBA00022729"/>
    </source>
</evidence>
<keyword evidence="3 5" id="KW-0732">Signal</keyword>
<reference evidence="7" key="1">
    <citation type="journal article" date="2021" name="PeerJ">
        <title>Extensive microbial diversity within the chicken gut microbiome revealed by metagenomics and culture.</title>
        <authorList>
            <person name="Gilroy R."/>
            <person name="Ravi A."/>
            <person name="Getino M."/>
            <person name="Pursley I."/>
            <person name="Horton D.L."/>
            <person name="Alikhan N.F."/>
            <person name="Baker D."/>
            <person name="Gharbi K."/>
            <person name="Hall N."/>
            <person name="Watson M."/>
            <person name="Adriaenssens E.M."/>
            <person name="Foster-Nyarko E."/>
            <person name="Jarju S."/>
            <person name="Secka A."/>
            <person name="Antonio M."/>
            <person name="Oren A."/>
            <person name="Chaudhuri R.R."/>
            <person name="La Ragione R."/>
            <person name="Hildebrand F."/>
            <person name="Pallen M.J."/>
        </authorList>
    </citation>
    <scope>NUCLEOTIDE SEQUENCE</scope>
    <source>
        <strain evidence="7">ChiBcec16-3735</strain>
    </source>
</reference>
<dbReference type="GO" id="GO:0006865">
    <property type="term" value="P:amino acid transport"/>
    <property type="evidence" value="ECO:0007669"/>
    <property type="project" value="UniProtKB-KW"/>
</dbReference>
<dbReference type="Proteomes" id="UP000824065">
    <property type="component" value="Unassembled WGS sequence"/>
</dbReference>
<protein>
    <submittedName>
        <fullName evidence="7">ABC transporter substrate-binding protein</fullName>
    </submittedName>
</protein>
<dbReference type="PANTHER" id="PTHR30483">
    <property type="entry name" value="LEUCINE-SPECIFIC-BINDING PROTEIN"/>
    <property type="match status" value="1"/>
</dbReference>
<dbReference type="EMBL" id="DXBJ01000041">
    <property type="protein sequence ID" value="HIZ58093.1"/>
    <property type="molecule type" value="Genomic_DNA"/>
</dbReference>
<dbReference type="InterPro" id="IPR019546">
    <property type="entry name" value="TAT_signal_bac_arc"/>
</dbReference>
<dbReference type="InterPro" id="IPR006311">
    <property type="entry name" value="TAT_signal"/>
</dbReference>
<sequence length="422" mass="43641">MKKRISRRSFLKAGAVAGSVAVGAAVLGGCSSSAQQTGGTASSSAASSAGSAAASSAAAAEDGVIRIGVIGPMTGGSAIYGEGAQNAVDMAVEELNSSGGPYSIEIVNGGQIADDAQDARQAMNAYNLVMADGPEALVGSFFSTVTLPIAQQAAVDDMLLVATGATNVDVTIDRPTVFRDCFIDPYQGRMAALFVQSQGYGSVAVLYANDDDYSNGLKDAFIENCEASGITVAYEGQCTTTDTDFSSQVSQVAASGAECLYYPCFQDTVPLLVSQARSAGFTGAIMGGDGWDSSDTTGLEAQFENCYFTNHYSSEDTSEAVVNFVTKYTELYGTESLNACASLYYDAIYMIYQAAQEGGGTDTASLVEGMTGMTFTGVGGTFTLDENGDPAKQIVFNTFVDGQVQWFETLGPDGEVVASREG</sequence>
<organism evidence="7 8">
    <name type="scientific">Candidatus Faecalibacterium gallistercoris</name>
    <dbReference type="NCBI Taxonomy" id="2838579"/>
    <lineage>
        <taxon>Bacteria</taxon>
        <taxon>Bacillati</taxon>
        <taxon>Bacillota</taxon>
        <taxon>Clostridia</taxon>
        <taxon>Eubacteriales</taxon>
        <taxon>Oscillospiraceae</taxon>
        <taxon>Faecalibacterium</taxon>
    </lineage>
</organism>
<dbReference type="InterPro" id="IPR028081">
    <property type="entry name" value="Leu-bd"/>
</dbReference>
<keyword evidence="2" id="KW-0813">Transport</keyword>
<evidence type="ECO:0000313" key="7">
    <source>
        <dbReference type="EMBL" id="HIZ58093.1"/>
    </source>
</evidence>
<dbReference type="InterPro" id="IPR051010">
    <property type="entry name" value="BCAA_transport"/>
</dbReference>
<dbReference type="PROSITE" id="PS51257">
    <property type="entry name" value="PROKAR_LIPOPROTEIN"/>
    <property type="match status" value="1"/>
</dbReference>
<dbReference type="Pfam" id="PF13458">
    <property type="entry name" value="Peripla_BP_6"/>
    <property type="match status" value="1"/>
</dbReference>
<feature type="signal peptide" evidence="5">
    <location>
        <begin position="1"/>
        <end position="24"/>
    </location>
</feature>
<name>A0A9D2JN34_9FIRM</name>
<evidence type="ECO:0000256" key="1">
    <source>
        <dbReference type="ARBA" id="ARBA00010062"/>
    </source>
</evidence>
<accession>A0A9D2JN34</accession>
<keyword evidence="4" id="KW-0029">Amino-acid transport</keyword>
<feature type="domain" description="Leucine-binding protein" evidence="6">
    <location>
        <begin position="65"/>
        <end position="394"/>
    </location>
</feature>
<evidence type="ECO:0000256" key="2">
    <source>
        <dbReference type="ARBA" id="ARBA00022448"/>
    </source>
</evidence>
<dbReference type="PROSITE" id="PS51318">
    <property type="entry name" value="TAT"/>
    <property type="match status" value="1"/>
</dbReference>
<reference evidence="7" key="2">
    <citation type="submission" date="2021-04" db="EMBL/GenBank/DDBJ databases">
        <authorList>
            <person name="Gilroy R."/>
        </authorList>
    </citation>
    <scope>NUCLEOTIDE SEQUENCE</scope>
    <source>
        <strain evidence="7">ChiBcec16-3735</strain>
    </source>
</reference>
<gene>
    <name evidence="7" type="ORF">H9725_05895</name>
</gene>
<evidence type="ECO:0000256" key="4">
    <source>
        <dbReference type="ARBA" id="ARBA00022970"/>
    </source>
</evidence>
<dbReference type="AlphaFoldDB" id="A0A9D2JN34"/>
<dbReference type="CDD" id="cd06347">
    <property type="entry name" value="PBP1_ABC_LivK_ligand_binding-like"/>
    <property type="match status" value="1"/>
</dbReference>
<evidence type="ECO:0000256" key="5">
    <source>
        <dbReference type="SAM" id="SignalP"/>
    </source>
</evidence>
<feature type="chain" id="PRO_5039656306" evidence="5">
    <location>
        <begin position="25"/>
        <end position="422"/>
    </location>
</feature>
<dbReference type="InterPro" id="IPR028082">
    <property type="entry name" value="Peripla_BP_I"/>
</dbReference>
<comment type="similarity">
    <text evidence="1">Belongs to the leucine-binding protein family.</text>
</comment>
<dbReference type="NCBIfam" id="TIGR01409">
    <property type="entry name" value="TAT_signal_seq"/>
    <property type="match status" value="1"/>
</dbReference>
<evidence type="ECO:0000313" key="8">
    <source>
        <dbReference type="Proteomes" id="UP000824065"/>
    </source>
</evidence>
<comment type="caution">
    <text evidence="7">The sequence shown here is derived from an EMBL/GenBank/DDBJ whole genome shotgun (WGS) entry which is preliminary data.</text>
</comment>
<dbReference type="PANTHER" id="PTHR30483:SF6">
    <property type="entry name" value="PERIPLASMIC BINDING PROTEIN OF ABC TRANSPORTER FOR NATURAL AMINO ACIDS"/>
    <property type="match status" value="1"/>
</dbReference>
<evidence type="ECO:0000259" key="6">
    <source>
        <dbReference type="Pfam" id="PF13458"/>
    </source>
</evidence>
<dbReference type="PRINTS" id="PR00337">
    <property type="entry name" value="LEUILEVALBP"/>
</dbReference>
<dbReference type="InterPro" id="IPR000709">
    <property type="entry name" value="Leu_Ile_Val-bd"/>
</dbReference>
<proteinExistence type="inferred from homology"/>
<dbReference type="SUPFAM" id="SSF53822">
    <property type="entry name" value="Periplasmic binding protein-like I"/>
    <property type="match status" value="1"/>
</dbReference>
<dbReference type="Gene3D" id="3.40.50.2300">
    <property type="match status" value="2"/>
</dbReference>